<organism evidence="5 6">
    <name type="scientific">Pseudonocardia eucalypti</name>
    <dbReference type="NCBI Taxonomy" id="648755"/>
    <lineage>
        <taxon>Bacteria</taxon>
        <taxon>Bacillati</taxon>
        <taxon>Actinomycetota</taxon>
        <taxon>Actinomycetes</taxon>
        <taxon>Pseudonocardiales</taxon>
        <taxon>Pseudonocardiaceae</taxon>
        <taxon>Pseudonocardia</taxon>
    </lineage>
</organism>
<name>A0ABP9Q7K6_9PSEU</name>
<dbReference type="Gene3D" id="1.20.120.530">
    <property type="entry name" value="GntR ligand-binding domain-like"/>
    <property type="match status" value="1"/>
</dbReference>
<evidence type="ECO:0000256" key="1">
    <source>
        <dbReference type="ARBA" id="ARBA00023015"/>
    </source>
</evidence>
<dbReference type="PROSITE" id="PS50949">
    <property type="entry name" value="HTH_GNTR"/>
    <property type="match status" value="1"/>
</dbReference>
<dbReference type="Gene3D" id="1.10.10.10">
    <property type="entry name" value="Winged helix-like DNA-binding domain superfamily/Winged helix DNA-binding domain"/>
    <property type="match status" value="1"/>
</dbReference>
<dbReference type="Pfam" id="PF00392">
    <property type="entry name" value="GntR"/>
    <property type="match status" value="1"/>
</dbReference>
<evidence type="ECO:0000313" key="5">
    <source>
        <dbReference type="EMBL" id="GAA5158090.1"/>
    </source>
</evidence>
<dbReference type="SMART" id="SM00345">
    <property type="entry name" value="HTH_GNTR"/>
    <property type="match status" value="1"/>
</dbReference>
<dbReference type="PANTHER" id="PTHR43537">
    <property type="entry name" value="TRANSCRIPTIONAL REGULATOR, GNTR FAMILY"/>
    <property type="match status" value="1"/>
</dbReference>
<evidence type="ECO:0000256" key="2">
    <source>
        <dbReference type="ARBA" id="ARBA00023125"/>
    </source>
</evidence>
<dbReference type="Proteomes" id="UP001428817">
    <property type="component" value="Unassembled WGS sequence"/>
</dbReference>
<dbReference type="RefSeq" id="WP_185059177.1">
    <property type="nucleotide sequence ID" value="NZ_BAABJP010000015.1"/>
</dbReference>
<dbReference type="SMART" id="SM00895">
    <property type="entry name" value="FCD"/>
    <property type="match status" value="1"/>
</dbReference>
<keyword evidence="6" id="KW-1185">Reference proteome</keyword>
<dbReference type="SUPFAM" id="SSF48008">
    <property type="entry name" value="GntR ligand-binding domain-like"/>
    <property type="match status" value="1"/>
</dbReference>
<dbReference type="SUPFAM" id="SSF46785">
    <property type="entry name" value="Winged helix' DNA-binding domain"/>
    <property type="match status" value="1"/>
</dbReference>
<dbReference type="InterPro" id="IPR008920">
    <property type="entry name" value="TF_FadR/GntR_C"/>
</dbReference>
<keyword evidence="1" id="KW-0805">Transcription regulation</keyword>
<dbReference type="InterPro" id="IPR036388">
    <property type="entry name" value="WH-like_DNA-bd_sf"/>
</dbReference>
<dbReference type="InterPro" id="IPR036390">
    <property type="entry name" value="WH_DNA-bd_sf"/>
</dbReference>
<sequence length="218" mass="24358">MAERLSTVDSLSDELRSRILRGEFAPGRALREVDLADGFGVGRNSVRAALQALVHEGLVVHRANRGAFVREFDLADIDDLYGLRTALECEAARQVAASGAPLEPLHRLLSELERFRPDSPWDQVVATDMAFHRRAVRLTGNLRVANLHQAVTSEVQLLQSQVHFDYPEPGGQLGRQHRVLVEALESRDPERADGAFREHLRMSRHEVVACYRGGRIPS</sequence>
<evidence type="ECO:0000313" key="6">
    <source>
        <dbReference type="Proteomes" id="UP001428817"/>
    </source>
</evidence>
<dbReference type="InterPro" id="IPR011711">
    <property type="entry name" value="GntR_C"/>
</dbReference>
<proteinExistence type="predicted"/>
<reference evidence="6" key="1">
    <citation type="journal article" date="2019" name="Int. J. Syst. Evol. Microbiol.">
        <title>The Global Catalogue of Microorganisms (GCM) 10K type strain sequencing project: providing services to taxonomists for standard genome sequencing and annotation.</title>
        <authorList>
            <consortium name="The Broad Institute Genomics Platform"/>
            <consortium name="The Broad Institute Genome Sequencing Center for Infectious Disease"/>
            <person name="Wu L."/>
            <person name="Ma J."/>
        </authorList>
    </citation>
    <scope>NUCLEOTIDE SEQUENCE [LARGE SCALE GENOMIC DNA]</scope>
    <source>
        <strain evidence="6">JCM 18303</strain>
    </source>
</reference>
<feature type="domain" description="HTH gntR-type" evidence="4">
    <location>
        <begin position="5"/>
        <end position="72"/>
    </location>
</feature>
<keyword evidence="3" id="KW-0804">Transcription</keyword>
<keyword evidence="2" id="KW-0238">DNA-binding</keyword>
<protein>
    <submittedName>
        <fullName evidence="5">GntR family transcriptional regulator</fullName>
    </submittedName>
</protein>
<comment type="caution">
    <text evidence="5">The sequence shown here is derived from an EMBL/GenBank/DDBJ whole genome shotgun (WGS) entry which is preliminary data.</text>
</comment>
<dbReference type="CDD" id="cd07377">
    <property type="entry name" value="WHTH_GntR"/>
    <property type="match status" value="1"/>
</dbReference>
<dbReference type="Pfam" id="PF07729">
    <property type="entry name" value="FCD"/>
    <property type="match status" value="1"/>
</dbReference>
<dbReference type="EMBL" id="BAABJP010000015">
    <property type="protein sequence ID" value="GAA5158090.1"/>
    <property type="molecule type" value="Genomic_DNA"/>
</dbReference>
<dbReference type="InterPro" id="IPR000524">
    <property type="entry name" value="Tscrpt_reg_HTH_GntR"/>
</dbReference>
<gene>
    <name evidence="5" type="ORF">GCM10023321_37320</name>
</gene>
<dbReference type="PANTHER" id="PTHR43537:SF45">
    <property type="entry name" value="GNTR FAMILY REGULATORY PROTEIN"/>
    <property type="match status" value="1"/>
</dbReference>
<accession>A0ABP9Q7K6</accession>
<evidence type="ECO:0000259" key="4">
    <source>
        <dbReference type="PROSITE" id="PS50949"/>
    </source>
</evidence>
<evidence type="ECO:0000256" key="3">
    <source>
        <dbReference type="ARBA" id="ARBA00023163"/>
    </source>
</evidence>